<evidence type="ECO:0000256" key="1">
    <source>
        <dbReference type="SAM" id="MobiDB-lite"/>
    </source>
</evidence>
<reference evidence="2 3" key="1">
    <citation type="submission" date="2020-08" db="EMBL/GenBank/DDBJ databases">
        <title>Plant Genome Project.</title>
        <authorList>
            <person name="Zhang R.-G."/>
        </authorList>
    </citation>
    <scope>NUCLEOTIDE SEQUENCE [LARGE SCALE GENOMIC DNA]</scope>
    <source>
        <tissue evidence="2">Rhizome</tissue>
    </source>
</reference>
<feature type="compositionally biased region" description="Basic and acidic residues" evidence="1">
    <location>
        <begin position="495"/>
        <end position="505"/>
    </location>
</feature>
<feature type="compositionally biased region" description="Basic and acidic residues" evidence="1">
    <location>
        <begin position="528"/>
        <end position="540"/>
    </location>
</feature>
<sequence length="551" mass="60672">MQRKRREPMEQALQTKPMIIDQKEESKTEGSQENGGNRGDFRGRGRGRGRGRALLEAEEEVKTTIKIETKMNRMIIISRDVEFQEDDAWNWNTNMVMIQEEEQVKEKEPTPPSSPTSSLFSDEENPPPQKTRSLQELYEFNAVYQICHSPRPARAQWITPLSLSARDLFLRPNWPPFCPSPGDPPLEFCISGLLGVSMKASLQFRDDRSPLLRAKLPLDALGIPFLSSFAAGDPQDLRLDLSTSFRVGPIVRLSYRPNDARSPLSFALKIGAGDFGSPVAAPVSMSVEFTPLVRGGVPFFTVVFKPRLGDFCLKKTARSGFASAPSPLGRLESVAPENGFHEGKMANGFAPSAASAISVHGLLSSTELRASTALPLRRGASMRFRWGVKLPAEIEMGVNADHAARAQISFRRLPQLVMSKITIEHVMGDNKSKERNGKAATEEAEAWTPVKQQLDLLRADNAVLKREVRELCVEVLAKREVPASSEARTAGSQRNLERGGAKIEPKQSAPPPPAEKRTEAKSASIGNKPREDNVNDELKKALMAATSGTGK</sequence>
<protein>
    <submittedName>
        <fullName evidence="2">Uncharacterized protein</fullName>
    </submittedName>
</protein>
<organism evidence="2 3">
    <name type="scientific">Zingiber officinale</name>
    <name type="common">Ginger</name>
    <name type="synonym">Amomum zingiber</name>
    <dbReference type="NCBI Taxonomy" id="94328"/>
    <lineage>
        <taxon>Eukaryota</taxon>
        <taxon>Viridiplantae</taxon>
        <taxon>Streptophyta</taxon>
        <taxon>Embryophyta</taxon>
        <taxon>Tracheophyta</taxon>
        <taxon>Spermatophyta</taxon>
        <taxon>Magnoliopsida</taxon>
        <taxon>Liliopsida</taxon>
        <taxon>Zingiberales</taxon>
        <taxon>Zingiberaceae</taxon>
        <taxon>Zingiber</taxon>
    </lineage>
</organism>
<name>A0A8J5KPV6_ZINOF</name>
<dbReference type="AlphaFoldDB" id="A0A8J5KPV6"/>
<gene>
    <name evidence="2" type="ORF">ZIOFF_053360</name>
</gene>
<feature type="region of interest" description="Disordered" evidence="1">
    <location>
        <begin position="101"/>
        <end position="131"/>
    </location>
</feature>
<keyword evidence="3" id="KW-1185">Reference proteome</keyword>
<feature type="region of interest" description="Disordered" evidence="1">
    <location>
        <begin position="1"/>
        <end position="51"/>
    </location>
</feature>
<feature type="compositionally biased region" description="Basic and acidic residues" evidence="1">
    <location>
        <begin position="21"/>
        <end position="30"/>
    </location>
</feature>
<accession>A0A8J5KPV6</accession>
<proteinExistence type="predicted"/>
<dbReference type="EMBL" id="JACMSC010000015">
    <property type="protein sequence ID" value="KAG6484835.1"/>
    <property type="molecule type" value="Genomic_DNA"/>
</dbReference>
<dbReference type="Proteomes" id="UP000734854">
    <property type="component" value="Unassembled WGS sequence"/>
</dbReference>
<dbReference type="PANTHER" id="PTHR34285">
    <property type="entry name" value="OS08G0510800 PROTEIN"/>
    <property type="match status" value="1"/>
</dbReference>
<comment type="caution">
    <text evidence="2">The sequence shown here is derived from an EMBL/GenBank/DDBJ whole genome shotgun (WGS) entry which is preliminary data.</text>
</comment>
<evidence type="ECO:0000313" key="3">
    <source>
        <dbReference type="Proteomes" id="UP000734854"/>
    </source>
</evidence>
<evidence type="ECO:0000313" key="2">
    <source>
        <dbReference type="EMBL" id="KAG6484835.1"/>
    </source>
</evidence>
<feature type="region of interest" description="Disordered" evidence="1">
    <location>
        <begin position="482"/>
        <end position="551"/>
    </location>
</feature>
<dbReference type="PANTHER" id="PTHR34285:SF3">
    <property type="entry name" value="OS08G0510800 PROTEIN"/>
    <property type="match status" value="1"/>
</dbReference>